<dbReference type="Pfam" id="PF00149">
    <property type="entry name" value="Metallophos"/>
    <property type="match status" value="1"/>
</dbReference>
<sequence>MRYAFILTIIALLELFSMGAALSLQWWLQPWIGSTTTSVAVWIGVFLITHVLLLLSITKLLANSYRWMSGWMLVMHFIMLTAVATGVIYGGFWLLIPLLDSTIDHSEMIAIGLRTFALLFFIALFVYSLYSAYIPVVRELSITIHKPLKNPLRIAVASDLHLGRLFGNKAIERLRIMLSKHQADILLMPGDIMDDNTQAFNTYNMKDSLAKLVASLPYGVYATLGNHDLYGHEQPISDSLRAAGVQLLNDEVTHLNHQGEVVWLMGRFDNHKHQRVATSELLAQVTSAEPVILLDHRPSAILEHSQLPIDLQVSGHTHNGQIFPVNFIVNAINRLGYGYEAIGEGHFVVSSGYGFWGIPFRLGSRSEIWIINLIGTNIGTQI</sequence>
<keyword evidence="4" id="KW-1185">Reference proteome</keyword>
<protein>
    <submittedName>
        <fullName evidence="3">Metallophosphoesterase</fullName>
    </submittedName>
</protein>
<keyword evidence="1" id="KW-1133">Transmembrane helix</keyword>
<dbReference type="Proteomes" id="UP001596264">
    <property type="component" value="Unassembled WGS sequence"/>
</dbReference>
<accession>A0ABW1W6D7</accession>
<dbReference type="PANTHER" id="PTHR31302">
    <property type="entry name" value="TRANSMEMBRANE PROTEIN WITH METALLOPHOSPHOESTERASE DOMAIN-RELATED"/>
    <property type="match status" value="1"/>
</dbReference>
<proteinExistence type="predicted"/>
<feature type="transmembrane region" description="Helical" evidence="1">
    <location>
        <begin position="108"/>
        <end position="130"/>
    </location>
</feature>
<gene>
    <name evidence="3" type="ORF">ACFP58_01695</name>
</gene>
<evidence type="ECO:0000259" key="2">
    <source>
        <dbReference type="Pfam" id="PF00149"/>
    </source>
</evidence>
<dbReference type="SUPFAM" id="SSF56300">
    <property type="entry name" value="Metallo-dependent phosphatases"/>
    <property type="match status" value="1"/>
</dbReference>
<dbReference type="RefSeq" id="WP_201561637.1">
    <property type="nucleotide sequence ID" value="NZ_CAJGZK010000003.1"/>
</dbReference>
<feature type="transmembrane region" description="Helical" evidence="1">
    <location>
        <begin position="39"/>
        <end position="61"/>
    </location>
</feature>
<evidence type="ECO:0000313" key="4">
    <source>
        <dbReference type="Proteomes" id="UP001596264"/>
    </source>
</evidence>
<reference evidence="4" key="1">
    <citation type="journal article" date="2019" name="Int. J. Syst. Evol. Microbiol.">
        <title>The Global Catalogue of Microorganisms (GCM) 10K type strain sequencing project: providing services to taxonomists for standard genome sequencing and annotation.</title>
        <authorList>
            <consortium name="The Broad Institute Genomics Platform"/>
            <consortium name="The Broad Institute Genome Sequencing Center for Infectious Disease"/>
            <person name="Wu L."/>
            <person name="Ma J."/>
        </authorList>
    </citation>
    <scope>NUCLEOTIDE SEQUENCE [LARGE SCALE GENOMIC DNA]</scope>
    <source>
        <strain evidence="4">CCM 2050</strain>
    </source>
</reference>
<dbReference type="InterPro" id="IPR051158">
    <property type="entry name" value="Metallophosphoesterase_sf"/>
</dbReference>
<evidence type="ECO:0000313" key="3">
    <source>
        <dbReference type="EMBL" id="MFC6380192.1"/>
    </source>
</evidence>
<feature type="transmembrane region" description="Helical" evidence="1">
    <location>
        <begin position="73"/>
        <end position="96"/>
    </location>
</feature>
<dbReference type="PANTHER" id="PTHR31302:SF0">
    <property type="entry name" value="TRANSMEMBRANE PROTEIN WITH METALLOPHOSPHOESTERASE DOMAIN"/>
    <property type="match status" value="1"/>
</dbReference>
<keyword evidence="1" id="KW-0812">Transmembrane</keyword>
<name>A0ABW1W6D7_9GAMM</name>
<evidence type="ECO:0000256" key="1">
    <source>
        <dbReference type="SAM" id="Phobius"/>
    </source>
</evidence>
<feature type="domain" description="Calcineurin-like phosphoesterase" evidence="2">
    <location>
        <begin position="152"/>
        <end position="319"/>
    </location>
</feature>
<organism evidence="3 4">
    <name type="scientific">Psychrobacter glacincola</name>
    <dbReference type="NCBI Taxonomy" id="56810"/>
    <lineage>
        <taxon>Bacteria</taxon>
        <taxon>Pseudomonadati</taxon>
        <taxon>Pseudomonadota</taxon>
        <taxon>Gammaproteobacteria</taxon>
        <taxon>Moraxellales</taxon>
        <taxon>Moraxellaceae</taxon>
        <taxon>Psychrobacter</taxon>
    </lineage>
</organism>
<dbReference type="Gene3D" id="3.60.21.10">
    <property type="match status" value="1"/>
</dbReference>
<dbReference type="InterPro" id="IPR029052">
    <property type="entry name" value="Metallo-depent_PP-like"/>
</dbReference>
<comment type="caution">
    <text evidence="3">The sequence shown here is derived from an EMBL/GenBank/DDBJ whole genome shotgun (WGS) entry which is preliminary data.</text>
</comment>
<keyword evidence="1" id="KW-0472">Membrane</keyword>
<dbReference type="InterPro" id="IPR004843">
    <property type="entry name" value="Calcineurin-like_PHP"/>
</dbReference>
<dbReference type="EMBL" id="JBHSTZ010000005">
    <property type="protein sequence ID" value="MFC6380192.1"/>
    <property type="molecule type" value="Genomic_DNA"/>
</dbReference>